<dbReference type="Gene3D" id="3.40.50.11890">
    <property type="match status" value="1"/>
</dbReference>
<dbReference type="Pfam" id="PF06050">
    <property type="entry name" value="HGD-D"/>
    <property type="match status" value="1"/>
</dbReference>
<dbReference type="GO" id="GO:0046872">
    <property type="term" value="F:metal ion binding"/>
    <property type="evidence" value="ECO:0007669"/>
    <property type="project" value="UniProtKB-KW"/>
</dbReference>
<evidence type="ECO:0000256" key="3">
    <source>
        <dbReference type="ARBA" id="ARBA00023004"/>
    </source>
</evidence>
<evidence type="ECO:0000256" key="2">
    <source>
        <dbReference type="ARBA" id="ARBA00022723"/>
    </source>
</evidence>
<proteinExistence type="inferred from homology"/>
<dbReference type="Gene3D" id="3.40.50.11900">
    <property type="match status" value="1"/>
</dbReference>
<evidence type="ECO:0000313" key="5">
    <source>
        <dbReference type="EMBL" id="KUG22241.1"/>
    </source>
</evidence>
<evidence type="ECO:0000256" key="1">
    <source>
        <dbReference type="ARBA" id="ARBA00005806"/>
    </source>
</evidence>
<keyword evidence="3" id="KW-0408">Iron</keyword>
<sequence length="437" mass="51180">MIRMARFIAKNPQVFKQGIKGYLNQPLTPRMLQILMQYINRSKIYKLMPWNFRKFGVFTAGFPAELPASMGFFPGFPEAYAALTATAGCAVPPIECADSLGYGRDICTYMKTSIGASCMCWPQDFGGYPPGDAYFSANFVCDTHLKWLENEARTHGKPYFALDYPSVVAGENESRVEEYVDYVEEQLWDMIRFLEDITSRKFDEDKYLEIVNNSYEICRLFRQLNDYRRRFPANKYFEWVRIFMLPMVTQWNQKDAIRFYSAELKRAQKRYGDKMEIKPGREKYRVLWEGITLWYNVDLYQKVLAEKGACVVFEPYTISFAGRGKPQRTVKETLRQVARDTLIIPYTLNLDRRIEYFNKMIVDYDLDGIIMHENHSCRPSSTGLLDLRDALQKRWGIPVLMMNTDHCDPRVYAEGPMNTRIDGFVELMEEYTKRKKA</sequence>
<comment type="caution">
    <text evidence="5">The sequence shown here is derived from an EMBL/GenBank/DDBJ whole genome shotgun (WGS) entry which is preliminary data.</text>
</comment>
<keyword evidence="2" id="KW-0479">Metal-binding</keyword>
<evidence type="ECO:0008006" key="6">
    <source>
        <dbReference type="Google" id="ProtNLM"/>
    </source>
</evidence>
<dbReference type="AlphaFoldDB" id="A0A0W8FNE2"/>
<dbReference type="PANTHER" id="PTHR30548">
    <property type="entry name" value="2-HYDROXYGLUTARYL-COA DEHYDRATASE, D-COMPONENT-RELATED"/>
    <property type="match status" value="1"/>
</dbReference>
<reference evidence="5" key="1">
    <citation type="journal article" date="2015" name="Proc. Natl. Acad. Sci. U.S.A.">
        <title>Networks of energetic and metabolic interactions define dynamics in microbial communities.</title>
        <authorList>
            <person name="Embree M."/>
            <person name="Liu J.K."/>
            <person name="Al-Bassam M.M."/>
            <person name="Zengler K."/>
        </authorList>
    </citation>
    <scope>NUCLEOTIDE SEQUENCE</scope>
</reference>
<gene>
    <name evidence="5" type="ORF">ASZ90_007973</name>
</gene>
<dbReference type="PANTHER" id="PTHR30548:SF4">
    <property type="entry name" value="SUBUNIT OF OXYGEN-SENSITIVE 2-HYDROXYISOCAPROYL-COA DEHYDRATASE"/>
    <property type="match status" value="1"/>
</dbReference>
<name>A0A0W8FNE2_9ZZZZ</name>
<comment type="similarity">
    <text evidence="1">Belongs to the FldB/FldC dehydratase alpha/beta subunit family.</text>
</comment>
<dbReference type="GO" id="GO:0051536">
    <property type="term" value="F:iron-sulfur cluster binding"/>
    <property type="evidence" value="ECO:0007669"/>
    <property type="project" value="UniProtKB-KW"/>
</dbReference>
<organism evidence="5">
    <name type="scientific">hydrocarbon metagenome</name>
    <dbReference type="NCBI Taxonomy" id="938273"/>
    <lineage>
        <taxon>unclassified sequences</taxon>
        <taxon>metagenomes</taxon>
        <taxon>ecological metagenomes</taxon>
    </lineage>
</organism>
<evidence type="ECO:0000256" key="4">
    <source>
        <dbReference type="ARBA" id="ARBA00023014"/>
    </source>
</evidence>
<dbReference type="InterPro" id="IPR010327">
    <property type="entry name" value="FldB/FldC_alpha/beta"/>
</dbReference>
<accession>A0A0W8FNE2</accession>
<keyword evidence="4" id="KW-0411">Iron-sulfur</keyword>
<protein>
    <recommendedName>
        <fullName evidence="6">2-hydroxyacyl-CoA dehydratase</fullName>
    </recommendedName>
</protein>
<dbReference type="EMBL" id="LNQE01000977">
    <property type="protein sequence ID" value="KUG22241.1"/>
    <property type="molecule type" value="Genomic_DNA"/>
</dbReference>